<feature type="compositionally biased region" description="Gly residues" evidence="1">
    <location>
        <begin position="114"/>
        <end position="136"/>
    </location>
</feature>
<dbReference type="HOGENOM" id="CLU_1540745_0_0_1"/>
<dbReference type="AlphaFoldDB" id="A0A061H162"/>
<gene>
    <name evidence="2" type="ORF">PFL1_06202</name>
</gene>
<evidence type="ECO:0000313" key="2">
    <source>
        <dbReference type="EMBL" id="EPQ26267.1"/>
    </source>
</evidence>
<dbReference type="EMBL" id="KE361646">
    <property type="protein sequence ID" value="EPQ26267.1"/>
    <property type="molecule type" value="Genomic_DNA"/>
</dbReference>
<dbReference type="KEGG" id="pfp:PFL1_06202"/>
<evidence type="ECO:0000256" key="1">
    <source>
        <dbReference type="SAM" id="MobiDB-lite"/>
    </source>
</evidence>
<feature type="compositionally biased region" description="Low complexity" evidence="1">
    <location>
        <begin position="55"/>
        <end position="71"/>
    </location>
</feature>
<name>A0A061H162_9BASI</name>
<sequence>MFPYLQGGPRMMQSYPGMSQSQQGARPTPQTPGIAGAGSDGASGQQGGYLNSARSPGGASGFPFGASAGSGTTPGAGGLASQLNSLGGGQAGQGQGQGQGGQLDLSDFPALGSGQQGGQGQNQGGAPGLAGFGALSGSGNPLSSYASQAGTGGLTAALRAGAPPGSFSQDDSRH</sequence>
<proteinExistence type="predicted"/>
<evidence type="ECO:0000313" key="3">
    <source>
        <dbReference type="Proteomes" id="UP000053664"/>
    </source>
</evidence>
<feature type="region of interest" description="Disordered" evidence="1">
    <location>
        <begin position="1"/>
        <end position="149"/>
    </location>
</feature>
<feature type="compositionally biased region" description="Polar residues" evidence="1">
    <location>
        <begin position="16"/>
        <end position="25"/>
    </location>
</feature>
<dbReference type="GeneID" id="19320281"/>
<feature type="region of interest" description="Disordered" evidence="1">
    <location>
        <begin position="155"/>
        <end position="174"/>
    </location>
</feature>
<reference evidence="2 3" key="1">
    <citation type="journal article" date="2013" name="Plant Cell">
        <title>The transition from a phytopathogenic smut ancestor to an anamorphic biocontrol agent deciphered by comparative whole-genome analysis.</title>
        <authorList>
            <person name="Lefebvre F."/>
            <person name="Joly D.L."/>
            <person name="Labbe C."/>
            <person name="Teichmann B."/>
            <person name="Linning R."/>
            <person name="Belzile F."/>
            <person name="Bakkeren G."/>
            <person name="Belanger R.R."/>
        </authorList>
    </citation>
    <scope>NUCLEOTIDE SEQUENCE [LARGE SCALE GENOMIC DNA]</scope>
    <source>
        <strain evidence="2 3">PF-1</strain>
    </source>
</reference>
<organism evidence="2 3">
    <name type="scientific">Pseudozyma flocculosa PF-1</name>
    <dbReference type="NCBI Taxonomy" id="1277687"/>
    <lineage>
        <taxon>Eukaryota</taxon>
        <taxon>Fungi</taxon>
        <taxon>Dikarya</taxon>
        <taxon>Basidiomycota</taxon>
        <taxon>Ustilaginomycotina</taxon>
        <taxon>Ustilaginomycetes</taxon>
        <taxon>Ustilaginales</taxon>
        <taxon>Ustilaginaceae</taxon>
        <taxon>Pseudozyma</taxon>
    </lineage>
</organism>
<dbReference type="Proteomes" id="UP000053664">
    <property type="component" value="Unassembled WGS sequence"/>
</dbReference>
<accession>A0A061H162</accession>
<feature type="compositionally biased region" description="Gly residues" evidence="1">
    <location>
        <begin position="35"/>
        <end position="47"/>
    </location>
</feature>
<protein>
    <submittedName>
        <fullName evidence="2">Uncharacterized protein</fullName>
    </submittedName>
</protein>
<dbReference type="RefSeq" id="XP_007881932.1">
    <property type="nucleotide sequence ID" value="XM_007883741.1"/>
</dbReference>
<feature type="compositionally biased region" description="Gly residues" evidence="1">
    <location>
        <begin position="86"/>
        <end position="101"/>
    </location>
</feature>
<feature type="compositionally biased region" description="Low complexity" evidence="1">
    <location>
        <begin position="155"/>
        <end position="165"/>
    </location>
</feature>